<organism evidence="3 4">
    <name type="scientific">Danaus chrysippus</name>
    <name type="common">African queen</name>
    <dbReference type="NCBI Taxonomy" id="151541"/>
    <lineage>
        <taxon>Eukaryota</taxon>
        <taxon>Metazoa</taxon>
        <taxon>Ecdysozoa</taxon>
        <taxon>Arthropoda</taxon>
        <taxon>Hexapoda</taxon>
        <taxon>Insecta</taxon>
        <taxon>Pterygota</taxon>
        <taxon>Neoptera</taxon>
        <taxon>Endopterygota</taxon>
        <taxon>Lepidoptera</taxon>
        <taxon>Glossata</taxon>
        <taxon>Ditrysia</taxon>
        <taxon>Papilionoidea</taxon>
        <taxon>Nymphalidae</taxon>
        <taxon>Danainae</taxon>
        <taxon>Danaini</taxon>
        <taxon>Danaina</taxon>
        <taxon>Danaus</taxon>
        <taxon>Anosia</taxon>
    </lineage>
</organism>
<dbReference type="InterPro" id="IPR040676">
    <property type="entry name" value="DUF5641"/>
</dbReference>
<evidence type="ECO:0000256" key="1">
    <source>
        <dbReference type="SAM" id="MobiDB-lite"/>
    </source>
</evidence>
<evidence type="ECO:0000313" key="3">
    <source>
        <dbReference type="EMBL" id="CAG9583358.1"/>
    </source>
</evidence>
<dbReference type="Proteomes" id="UP000789524">
    <property type="component" value="Unassembled WGS sequence"/>
</dbReference>
<comment type="caution">
    <text evidence="3">The sequence shown here is derived from an EMBL/GenBank/DDBJ whole genome shotgun (WGS) entry which is preliminary data.</text>
</comment>
<dbReference type="AlphaFoldDB" id="A0A8J2RI69"/>
<dbReference type="PANTHER" id="PTHR47331">
    <property type="entry name" value="PHD-TYPE DOMAIN-CONTAINING PROTEIN"/>
    <property type="match status" value="1"/>
</dbReference>
<feature type="compositionally biased region" description="Basic and acidic residues" evidence="1">
    <location>
        <begin position="150"/>
        <end position="174"/>
    </location>
</feature>
<proteinExistence type="predicted"/>
<sequence length="182" mass="20300">MINSRPLIEIDDHNEESLTPNHFLIGRSCGAPTMGTFKEDEVKGRKWKAAQHLADHFWARWIKEYLPTLVPRRIGGGADTADLQQGDVVIIVDSTLPRNSWPRGEVMRVYPGPDGRTRVVDVRTSTGLLKRPSSKIIRLVSQPTIENKIIEQRHGGPEQHRVAGQEDGAKHEGEDVGDATDV</sequence>
<evidence type="ECO:0000313" key="4">
    <source>
        <dbReference type="Proteomes" id="UP000789524"/>
    </source>
</evidence>
<reference evidence="3" key="1">
    <citation type="submission" date="2021-09" db="EMBL/GenBank/DDBJ databases">
        <authorList>
            <person name="Martin H S."/>
        </authorList>
    </citation>
    <scope>NUCLEOTIDE SEQUENCE</scope>
</reference>
<dbReference type="OrthoDB" id="10049357at2759"/>
<protein>
    <submittedName>
        <fullName evidence="3">(African queen) hypothetical protein</fullName>
    </submittedName>
</protein>
<accession>A0A8J2RI69</accession>
<gene>
    <name evidence="3" type="ORF">DCHRY22_LOCUS14754</name>
</gene>
<keyword evidence="4" id="KW-1185">Reference proteome</keyword>
<feature type="region of interest" description="Disordered" evidence="1">
    <location>
        <begin position="150"/>
        <end position="182"/>
    </location>
</feature>
<dbReference type="EMBL" id="CAKASE010000081">
    <property type="protein sequence ID" value="CAG9583358.1"/>
    <property type="molecule type" value="Genomic_DNA"/>
</dbReference>
<dbReference type="Pfam" id="PF18701">
    <property type="entry name" value="DUF5641"/>
    <property type="match status" value="1"/>
</dbReference>
<dbReference type="PANTHER" id="PTHR47331:SF1">
    <property type="entry name" value="GAG-LIKE PROTEIN"/>
    <property type="match status" value="1"/>
</dbReference>
<evidence type="ECO:0000259" key="2">
    <source>
        <dbReference type="Pfam" id="PF18701"/>
    </source>
</evidence>
<name>A0A8J2RI69_9NEOP</name>
<feature type="domain" description="DUF5641" evidence="2">
    <location>
        <begin position="46"/>
        <end position="139"/>
    </location>
</feature>